<name>A0A382QJE3_9ZZZZ</name>
<organism evidence="1">
    <name type="scientific">marine metagenome</name>
    <dbReference type="NCBI Taxonomy" id="408172"/>
    <lineage>
        <taxon>unclassified sequences</taxon>
        <taxon>metagenomes</taxon>
        <taxon>ecological metagenomes</taxon>
    </lineage>
</organism>
<dbReference type="AlphaFoldDB" id="A0A382QJE3"/>
<protein>
    <submittedName>
        <fullName evidence="1">Uncharacterized protein</fullName>
    </submittedName>
</protein>
<gene>
    <name evidence="1" type="ORF">METZ01_LOCUS338498</name>
</gene>
<feature type="non-terminal residue" evidence="1">
    <location>
        <position position="1"/>
    </location>
</feature>
<sequence>SHLGNKFKAGWEPQRLTLLLEVMAENRRYQRIRNGRILKQLALKKTEKGFQCDQILSQRAKGLKYPEMLELAQKANFRHALWKMGEAIADIFSEVVRLMPEINEVWQGDNPTWKEIGSKWRK</sequence>
<evidence type="ECO:0000313" key="1">
    <source>
        <dbReference type="EMBL" id="SVC85644.1"/>
    </source>
</evidence>
<reference evidence="1" key="1">
    <citation type="submission" date="2018-05" db="EMBL/GenBank/DDBJ databases">
        <authorList>
            <person name="Lanie J.A."/>
            <person name="Ng W.-L."/>
            <person name="Kazmierczak K.M."/>
            <person name="Andrzejewski T.M."/>
            <person name="Davidsen T.M."/>
            <person name="Wayne K.J."/>
            <person name="Tettelin H."/>
            <person name="Glass J.I."/>
            <person name="Rusch D."/>
            <person name="Podicherti R."/>
            <person name="Tsui H.-C.T."/>
            <person name="Winkler M.E."/>
        </authorList>
    </citation>
    <scope>NUCLEOTIDE SEQUENCE</scope>
</reference>
<proteinExistence type="predicted"/>
<dbReference type="EMBL" id="UINC01114967">
    <property type="protein sequence ID" value="SVC85644.1"/>
    <property type="molecule type" value="Genomic_DNA"/>
</dbReference>
<accession>A0A382QJE3</accession>